<keyword evidence="4" id="KW-0049">Antioxidant</keyword>
<keyword evidence="3 12" id="KW-0575">Peroxidase</keyword>
<evidence type="ECO:0000256" key="9">
    <source>
        <dbReference type="ARBA" id="ARBA00038489"/>
    </source>
</evidence>
<dbReference type="GO" id="GO:0005737">
    <property type="term" value="C:cytoplasm"/>
    <property type="evidence" value="ECO:0007669"/>
    <property type="project" value="TreeGrafter"/>
</dbReference>
<dbReference type="EC" id="1.11.1.24" evidence="2"/>
<accession>A0A3P3ZQG2</accession>
<dbReference type="PANTHER" id="PTHR42801">
    <property type="entry name" value="THIOREDOXIN-DEPENDENT PEROXIDE REDUCTASE"/>
    <property type="match status" value="1"/>
</dbReference>
<dbReference type="GO" id="GO:0034599">
    <property type="term" value="P:cellular response to oxidative stress"/>
    <property type="evidence" value="ECO:0007669"/>
    <property type="project" value="TreeGrafter"/>
</dbReference>
<comment type="similarity">
    <text evidence="9">Belongs to the peroxiredoxin family. BCP/PrxQ subfamily.</text>
</comment>
<dbReference type="AlphaFoldDB" id="A0A3P3ZQG2"/>
<organism evidence="12">
    <name type="scientific">mine drainage metagenome</name>
    <dbReference type="NCBI Taxonomy" id="410659"/>
    <lineage>
        <taxon>unclassified sequences</taxon>
        <taxon>metagenomes</taxon>
        <taxon>ecological metagenomes</taxon>
    </lineage>
</organism>
<proteinExistence type="inferred from homology"/>
<dbReference type="InterPro" id="IPR013766">
    <property type="entry name" value="Thioredoxin_domain"/>
</dbReference>
<dbReference type="InterPro" id="IPR036249">
    <property type="entry name" value="Thioredoxin-like_sf"/>
</dbReference>
<dbReference type="InterPro" id="IPR050924">
    <property type="entry name" value="Peroxiredoxin_BCP/PrxQ"/>
</dbReference>
<dbReference type="PIRSF" id="PIRSF000239">
    <property type="entry name" value="AHPC"/>
    <property type="match status" value="1"/>
</dbReference>
<dbReference type="GO" id="GO:0008379">
    <property type="term" value="F:thioredoxin peroxidase activity"/>
    <property type="evidence" value="ECO:0007669"/>
    <property type="project" value="TreeGrafter"/>
</dbReference>
<dbReference type="CDD" id="cd03017">
    <property type="entry name" value="PRX_BCP"/>
    <property type="match status" value="1"/>
</dbReference>
<evidence type="ECO:0000256" key="5">
    <source>
        <dbReference type="ARBA" id="ARBA00023002"/>
    </source>
</evidence>
<dbReference type="InterPro" id="IPR000866">
    <property type="entry name" value="AhpC/TSA"/>
</dbReference>
<dbReference type="Gene3D" id="3.40.30.10">
    <property type="entry name" value="Glutaredoxin"/>
    <property type="match status" value="1"/>
</dbReference>
<sequence length="157" mass="17772">MLKTGQLAPGFELPDAGMEMVSLKGYLGQWIVVLFFYARDAFPQCREEAIGFSDREEEFDRFGAKVLGVSQDDVLCHADFCEAHGLNARLLSDVEGEVCQRYDVLREKELGGQKRSCVDRITYIIDRQGVVRFAVAVNNNRDHVVEVLNLVKELNRS</sequence>
<gene>
    <name evidence="12" type="primary">bcp</name>
    <name evidence="12" type="ORF">CARN8_5260018</name>
</gene>
<reference evidence="12" key="1">
    <citation type="submission" date="2018-10" db="EMBL/GenBank/DDBJ databases">
        <authorList>
            <person name="Plewniak F."/>
        </authorList>
    </citation>
    <scope>NUCLEOTIDE SEQUENCE</scope>
</reference>
<dbReference type="SUPFAM" id="SSF52833">
    <property type="entry name" value="Thioredoxin-like"/>
    <property type="match status" value="1"/>
</dbReference>
<evidence type="ECO:0000256" key="7">
    <source>
        <dbReference type="ARBA" id="ARBA00023284"/>
    </source>
</evidence>
<keyword evidence="6" id="KW-1015">Disulfide bond</keyword>
<evidence type="ECO:0000256" key="3">
    <source>
        <dbReference type="ARBA" id="ARBA00022559"/>
    </source>
</evidence>
<keyword evidence="7" id="KW-0676">Redox-active center</keyword>
<comment type="subunit">
    <text evidence="1">Monomer.</text>
</comment>
<evidence type="ECO:0000256" key="4">
    <source>
        <dbReference type="ARBA" id="ARBA00022862"/>
    </source>
</evidence>
<evidence type="ECO:0000256" key="8">
    <source>
        <dbReference type="ARBA" id="ARBA00032824"/>
    </source>
</evidence>
<evidence type="ECO:0000256" key="6">
    <source>
        <dbReference type="ARBA" id="ARBA00023157"/>
    </source>
</evidence>
<dbReference type="PANTHER" id="PTHR42801:SF4">
    <property type="entry name" value="AHPC_TSA FAMILY PROTEIN"/>
    <property type="match status" value="1"/>
</dbReference>
<protein>
    <recommendedName>
        <fullName evidence="2">thioredoxin-dependent peroxiredoxin</fullName>
        <ecNumber evidence="2">1.11.1.24</ecNumber>
    </recommendedName>
    <alternativeName>
        <fullName evidence="8">Thioredoxin peroxidase</fullName>
    </alternativeName>
</protein>
<evidence type="ECO:0000259" key="11">
    <source>
        <dbReference type="PROSITE" id="PS51352"/>
    </source>
</evidence>
<feature type="domain" description="Thioredoxin" evidence="11">
    <location>
        <begin position="2"/>
        <end position="156"/>
    </location>
</feature>
<dbReference type="GO" id="GO:0045454">
    <property type="term" value="P:cell redox homeostasis"/>
    <property type="evidence" value="ECO:0007669"/>
    <property type="project" value="TreeGrafter"/>
</dbReference>
<dbReference type="InterPro" id="IPR024706">
    <property type="entry name" value="Peroxiredoxin_AhpC-typ"/>
</dbReference>
<dbReference type="EMBL" id="UOYP01000475">
    <property type="protein sequence ID" value="VAY89111.1"/>
    <property type="molecule type" value="Genomic_DNA"/>
</dbReference>
<keyword evidence="5 12" id="KW-0560">Oxidoreductase</keyword>
<evidence type="ECO:0000313" key="12">
    <source>
        <dbReference type="EMBL" id="VAY89111.1"/>
    </source>
</evidence>
<evidence type="ECO:0000256" key="1">
    <source>
        <dbReference type="ARBA" id="ARBA00011245"/>
    </source>
</evidence>
<name>A0A3P3ZQG2_9ZZZZ</name>
<dbReference type="PROSITE" id="PS51352">
    <property type="entry name" value="THIOREDOXIN_2"/>
    <property type="match status" value="1"/>
</dbReference>
<evidence type="ECO:0000256" key="10">
    <source>
        <dbReference type="ARBA" id="ARBA00049091"/>
    </source>
</evidence>
<dbReference type="FunFam" id="3.40.30.10:FF:000007">
    <property type="entry name" value="Thioredoxin-dependent thiol peroxidase"/>
    <property type="match status" value="1"/>
</dbReference>
<comment type="catalytic activity">
    <reaction evidence="10">
        <text>a hydroperoxide + [thioredoxin]-dithiol = an alcohol + [thioredoxin]-disulfide + H2O</text>
        <dbReference type="Rhea" id="RHEA:62620"/>
        <dbReference type="Rhea" id="RHEA-COMP:10698"/>
        <dbReference type="Rhea" id="RHEA-COMP:10700"/>
        <dbReference type="ChEBI" id="CHEBI:15377"/>
        <dbReference type="ChEBI" id="CHEBI:29950"/>
        <dbReference type="ChEBI" id="CHEBI:30879"/>
        <dbReference type="ChEBI" id="CHEBI:35924"/>
        <dbReference type="ChEBI" id="CHEBI:50058"/>
        <dbReference type="EC" id="1.11.1.24"/>
    </reaction>
</comment>
<evidence type="ECO:0000256" key="2">
    <source>
        <dbReference type="ARBA" id="ARBA00013017"/>
    </source>
</evidence>
<dbReference type="Pfam" id="PF00578">
    <property type="entry name" value="AhpC-TSA"/>
    <property type="match status" value="1"/>
</dbReference>